<dbReference type="AlphaFoldDB" id="A0A0N4X2Z4"/>
<dbReference type="STRING" id="6290.A0A0N4X2Z4"/>
<sequence>MSWLSQVLERNGSDPRVRLELGRELLDHLAINRLPSDSKILNEFCDVLFQWLASSNYKVSLLSLEIFGASLEASGDLLAPYLLERVIHVLERLVPIFIILSFFVNCS</sequence>
<dbReference type="InterPro" id="IPR011989">
    <property type="entry name" value="ARM-like"/>
</dbReference>
<dbReference type="InterPro" id="IPR016024">
    <property type="entry name" value="ARM-type_fold"/>
</dbReference>
<keyword evidence="2" id="KW-1185">Reference proteome</keyword>
<dbReference type="WBParaSite" id="HPLM_0001873601-mRNA-1">
    <property type="protein sequence ID" value="HPLM_0001873601-mRNA-1"/>
    <property type="gene ID" value="HPLM_0001873601"/>
</dbReference>
<reference evidence="3" key="1">
    <citation type="submission" date="2017-02" db="UniProtKB">
        <authorList>
            <consortium name="WormBaseParasite"/>
        </authorList>
    </citation>
    <scope>IDENTIFICATION</scope>
</reference>
<organism evidence="3">
    <name type="scientific">Haemonchus placei</name>
    <name type="common">Barber's pole worm</name>
    <dbReference type="NCBI Taxonomy" id="6290"/>
    <lineage>
        <taxon>Eukaryota</taxon>
        <taxon>Metazoa</taxon>
        <taxon>Ecdysozoa</taxon>
        <taxon>Nematoda</taxon>
        <taxon>Chromadorea</taxon>
        <taxon>Rhabditida</taxon>
        <taxon>Rhabditina</taxon>
        <taxon>Rhabditomorpha</taxon>
        <taxon>Strongyloidea</taxon>
        <taxon>Trichostrongylidae</taxon>
        <taxon>Haemonchus</taxon>
    </lineage>
</organism>
<gene>
    <name evidence="1" type="ORF">HPLM_LOCUS18728</name>
</gene>
<evidence type="ECO:0000313" key="1">
    <source>
        <dbReference type="EMBL" id="VDO72824.1"/>
    </source>
</evidence>
<dbReference type="SUPFAM" id="SSF48371">
    <property type="entry name" value="ARM repeat"/>
    <property type="match status" value="1"/>
</dbReference>
<protein>
    <submittedName>
        <fullName evidence="3">RTTN_N domain-containing protein</fullName>
    </submittedName>
</protein>
<dbReference type="EMBL" id="UZAF01020771">
    <property type="protein sequence ID" value="VDO72824.1"/>
    <property type="molecule type" value="Genomic_DNA"/>
</dbReference>
<dbReference type="OrthoDB" id="46159at2759"/>
<dbReference type="Gene3D" id="1.25.10.10">
    <property type="entry name" value="Leucine-rich Repeat Variant"/>
    <property type="match status" value="1"/>
</dbReference>
<dbReference type="Proteomes" id="UP000268014">
    <property type="component" value="Unassembled WGS sequence"/>
</dbReference>
<accession>A0A0N4X2Z4</accession>
<proteinExistence type="predicted"/>
<name>A0A0N4X2Z4_HAEPC</name>
<evidence type="ECO:0000313" key="3">
    <source>
        <dbReference type="WBParaSite" id="HPLM_0001873601-mRNA-1"/>
    </source>
</evidence>
<evidence type="ECO:0000313" key="2">
    <source>
        <dbReference type="Proteomes" id="UP000268014"/>
    </source>
</evidence>
<reference evidence="1 2" key="2">
    <citation type="submission" date="2018-11" db="EMBL/GenBank/DDBJ databases">
        <authorList>
            <consortium name="Pathogen Informatics"/>
        </authorList>
    </citation>
    <scope>NUCLEOTIDE SEQUENCE [LARGE SCALE GENOMIC DNA]</scope>
    <source>
        <strain evidence="1 2">MHpl1</strain>
    </source>
</reference>